<proteinExistence type="inferred from homology"/>
<dbReference type="PANTHER" id="PTHR11088:SF60">
    <property type="entry name" value="TRNA DIMETHYLALLYLTRANSFERASE"/>
    <property type="match status" value="1"/>
</dbReference>
<evidence type="ECO:0000256" key="5">
    <source>
        <dbReference type="ARBA" id="ARBA00022679"/>
    </source>
</evidence>
<dbReference type="RefSeq" id="WP_077388403.1">
    <property type="nucleotide sequence ID" value="NZ_CP019645.1"/>
</dbReference>
<dbReference type="EC" id="2.5.1.75" evidence="11"/>
<evidence type="ECO:0000256" key="3">
    <source>
        <dbReference type="ARBA" id="ARBA00005842"/>
    </source>
</evidence>
<dbReference type="GO" id="GO:0052381">
    <property type="term" value="F:tRNA dimethylallyltransferase activity"/>
    <property type="evidence" value="ECO:0007669"/>
    <property type="project" value="UniProtKB-UniRule"/>
</dbReference>
<dbReference type="Gene3D" id="3.40.50.300">
    <property type="entry name" value="P-loop containing nucleotide triphosphate hydrolases"/>
    <property type="match status" value="1"/>
</dbReference>
<dbReference type="GO" id="GO:0006400">
    <property type="term" value="P:tRNA modification"/>
    <property type="evidence" value="ECO:0007669"/>
    <property type="project" value="TreeGrafter"/>
</dbReference>
<evidence type="ECO:0000256" key="2">
    <source>
        <dbReference type="ARBA" id="ARBA00003213"/>
    </source>
</evidence>
<dbReference type="AlphaFoldDB" id="A0A1Q2LG00"/>
<accession>A0A1Q2LG00</accession>
<dbReference type="Gene3D" id="1.10.20.140">
    <property type="match status" value="1"/>
</dbReference>
<evidence type="ECO:0000256" key="7">
    <source>
        <dbReference type="ARBA" id="ARBA00022741"/>
    </source>
</evidence>
<dbReference type="Pfam" id="PF01715">
    <property type="entry name" value="IPPT"/>
    <property type="match status" value="1"/>
</dbReference>
<feature type="binding site" evidence="11">
    <location>
        <begin position="11"/>
        <end position="18"/>
    </location>
    <ligand>
        <name>ATP</name>
        <dbReference type="ChEBI" id="CHEBI:30616"/>
    </ligand>
</feature>
<evidence type="ECO:0000256" key="9">
    <source>
        <dbReference type="ARBA" id="ARBA00022842"/>
    </source>
</evidence>
<evidence type="ECO:0000256" key="8">
    <source>
        <dbReference type="ARBA" id="ARBA00022840"/>
    </source>
</evidence>
<feature type="site" description="Interaction with substrate tRNA" evidence="11">
    <location>
        <position position="102"/>
    </location>
</feature>
<dbReference type="InterPro" id="IPR039657">
    <property type="entry name" value="Dimethylallyltransferase"/>
</dbReference>
<organism evidence="15 16">
    <name type="scientific">Helicobacter bilis</name>
    <dbReference type="NCBI Taxonomy" id="37372"/>
    <lineage>
        <taxon>Bacteria</taxon>
        <taxon>Pseudomonadati</taxon>
        <taxon>Campylobacterota</taxon>
        <taxon>Epsilonproteobacteria</taxon>
        <taxon>Campylobacterales</taxon>
        <taxon>Helicobacteraceae</taxon>
        <taxon>Helicobacter</taxon>
    </lineage>
</organism>
<sequence>MDYPRIFAILGATCSGKSALSLKLAPLLNAYIFSLDSLCIYKEIDIASAKPTSDELSLVKHFAINVLSPKEHVSASLFQSLLCESIEQCKKERKNLLIVGGSSFYLKAIIQGLSPLDTFKSNMKKAEFLALTNQPLSTQYSFLKSIDSTYAAKINSNDTYRITKALEIFFQTNMPPTQFFIQNPPVPFPMPIDIYSLIVPKDILHKNIEIRTQNMIESGILNEAKSLLESYGETIQPFKSIGLRECLMLLRNEMKECELKNLIALHTRQLAKRQTTFNRTQFSNITQIHYPFNIQAIADTMLEKIKPID</sequence>
<dbReference type="SUPFAM" id="SSF52540">
    <property type="entry name" value="P-loop containing nucleoside triphosphate hydrolases"/>
    <property type="match status" value="1"/>
</dbReference>
<dbReference type="PANTHER" id="PTHR11088">
    <property type="entry name" value="TRNA DIMETHYLALLYLTRANSFERASE"/>
    <property type="match status" value="1"/>
</dbReference>
<evidence type="ECO:0000313" key="15">
    <source>
        <dbReference type="EMBL" id="AQQ59351.1"/>
    </source>
</evidence>
<keyword evidence="9 11" id="KW-0460">Magnesium</keyword>
<dbReference type="Proteomes" id="UP000188298">
    <property type="component" value="Chromosome"/>
</dbReference>
<evidence type="ECO:0000256" key="1">
    <source>
        <dbReference type="ARBA" id="ARBA00001946"/>
    </source>
</evidence>
<reference evidence="15 16" key="1">
    <citation type="submission" date="2017-02" db="EMBL/GenBank/DDBJ databases">
        <title>Whole genome sequencing of Helicobacter bilis strain AAQJH.</title>
        <authorList>
            <person name="Conlan S."/>
            <person name="Thomas P.J."/>
            <person name="Mullikin J."/>
            <person name="Palmore T.N."/>
            <person name="Frank K.M."/>
            <person name="Segre J.A."/>
        </authorList>
    </citation>
    <scope>NUCLEOTIDE SEQUENCE [LARGE SCALE GENOMIC DNA]</scope>
    <source>
        <strain evidence="15 16">AAQJH</strain>
    </source>
</reference>
<keyword evidence="8 11" id="KW-0067">ATP-binding</keyword>
<keyword evidence="6 11" id="KW-0819">tRNA processing</keyword>
<comment type="catalytic activity">
    <reaction evidence="10 11 12">
        <text>adenosine(37) in tRNA + dimethylallyl diphosphate = N(6)-dimethylallyladenosine(37) in tRNA + diphosphate</text>
        <dbReference type="Rhea" id="RHEA:26482"/>
        <dbReference type="Rhea" id="RHEA-COMP:10162"/>
        <dbReference type="Rhea" id="RHEA-COMP:10375"/>
        <dbReference type="ChEBI" id="CHEBI:33019"/>
        <dbReference type="ChEBI" id="CHEBI:57623"/>
        <dbReference type="ChEBI" id="CHEBI:74411"/>
        <dbReference type="ChEBI" id="CHEBI:74415"/>
        <dbReference type="EC" id="2.5.1.75"/>
    </reaction>
</comment>
<dbReference type="HAMAP" id="MF_00185">
    <property type="entry name" value="IPP_trans"/>
    <property type="match status" value="1"/>
</dbReference>
<evidence type="ECO:0000256" key="11">
    <source>
        <dbReference type="HAMAP-Rule" id="MF_00185"/>
    </source>
</evidence>
<evidence type="ECO:0000313" key="16">
    <source>
        <dbReference type="Proteomes" id="UP000188298"/>
    </source>
</evidence>
<evidence type="ECO:0000256" key="13">
    <source>
        <dbReference type="RuleBase" id="RU003784"/>
    </source>
</evidence>
<evidence type="ECO:0000256" key="10">
    <source>
        <dbReference type="ARBA" id="ARBA00049563"/>
    </source>
</evidence>
<comment type="cofactor">
    <cofactor evidence="1 11">
        <name>Mg(2+)</name>
        <dbReference type="ChEBI" id="CHEBI:18420"/>
    </cofactor>
</comment>
<dbReference type="EMBL" id="CP019645">
    <property type="protein sequence ID" value="AQQ59351.1"/>
    <property type="molecule type" value="Genomic_DNA"/>
</dbReference>
<comment type="caution">
    <text evidence="11">Lacks conserved residue(s) required for the propagation of feature annotation.</text>
</comment>
<feature type="binding site" evidence="11">
    <location>
        <begin position="13"/>
        <end position="18"/>
    </location>
    <ligand>
        <name>substrate</name>
    </ligand>
</feature>
<gene>
    <name evidence="11" type="primary">miaA</name>
    <name evidence="15" type="ORF">XJ32_03750</name>
</gene>
<keyword evidence="5 11" id="KW-0808">Transferase</keyword>
<dbReference type="InterPro" id="IPR027417">
    <property type="entry name" value="P-loop_NTPase"/>
</dbReference>
<keyword evidence="7 11" id="KW-0547">Nucleotide-binding</keyword>
<dbReference type="KEGG" id="hbl:XJ32_03750"/>
<comment type="subunit">
    <text evidence="4 11">Monomer.</text>
</comment>
<comment type="similarity">
    <text evidence="3 11 14">Belongs to the IPP transferase family.</text>
</comment>
<comment type="function">
    <text evidence="2 11 13">Catalyzes the transfer of a dimethylallyl group onto the adenine at position 37 in tRNAs that read codons beginning with uridine, leading to the formation of N6-(dimethylallyl)adenosine (i(6)A).</text>
</comment>
<dbReference type="GO" id="GO:0005524">
    <property type="term" value="F:ATP binding"/>
    <property type="evidence" value="ECO:0007669"/>
    <property type="project" value="UniProtKB-UniRule"/>
</dbReference>
<evidence type="ECO:0000256" key="4">
    <source>
        <dbReference type="ARBA" id="ARBA00011245"/>
    </source>
</evidence>
<evidence type="ECO:0000256" key="6">
    <source>
        <dbReference type="ARBA" id="ARBA00022694"/>
    </source>
</evidence>
<dbReference type="InterPro" id="IPR018022">
    <property type="entry name" value="IPT"/>
</dbReference>
<feature type="region of interest" description="Interaction with substrate tRNA" evidence="11">
    <location>
        <begin position="36"/>
        <end position="39"/>
    </location>
</feature>
<protein>
    <recommendedName>
        <fullName evidence="11">tRNA dimethylallyltransferase</fullName>
        <ecNumber evidence="11">2.5.1.75</ecNumber>
    </recommendedName>
    <alternativeName>
        <fullName evidence="11">Dimethylallyl diphosphate:tRNA dimethylallyltransferase</fullName>
        <shortName evidence="11">DMAPP:tRNA dimethylallyltransferase</shortName>
        <shortName evidence="11">DMATase</shortName>
    </alternativeName>
    <alternativeName>
        <fullName evidence="11">Isopentenyl-diphosphate:tRNA isopentenyltransferase</fullName>
        <shortName evidence="11">IPP transferase</shortName>
        <shortName evidence="11">IPPT</shortName>
        <shortName evidence="11">IPTase</shortName>
    </alternativeName>
</protein>
<name>A0A1Q2LG00_9HELI</name>
<evidence type="ECO:0000256" key="12">
    <source>
        <dbReference type="RuleBase" id="RU003783"/>
    </source>
</evidence>
<dbReference type="NCBIfam" id="TIGR00174">
    <property type="entry name" value="miaA"/>
    <property type="match status" value="1"/>
</dbReference>
<evidence type="ECO:0000256" key="14">
    <source>
        <dbReference type="RuleBase" id="RU003785"/>
    </source>
</evidence>